<dbReference type="Pfam" id="PF23996">
    <property type="entry name" value="DUF7314"/>
    <property type="match status" value="1"/>
</dbReference>
<accession>A0A1N6XB31</accession>
<dbReference type="OrthoDB" id="209648at2157"/>
<evidence type="ECO:0000256" key="1">
    <source>
        <dbReference type="SAM" id="Phobius"/>
    </source>
</evidence>
<gene>
    <name evidence="3" type="ORF">SAMN05421858_1066</name>
</gene>
<evidence type="ECO:0000259" key="2">
    <source>
        <dbReference type="Pfam" id="PF23996"/>
    </source>
</evidence>
<dbReference type="RefSeq" id="WP_049970937.1">
    <property type="nucleotide sequence ID" value="NZ_FTNO01000001.1"/>
</dbReference>
<dbReference type="GeneID" id="68614898"/>
<sequence>MADEFIKGLSIATCAGFAWMVLSGWYTTPGFEDTQLIGEVPTGLDMYGSLAIILREAFFWFAILGMLFFWVIIPGIRQLRLARQ</sequence>
<protein>
    <recommendedName>
        <fullName evidence="2">DUF7314 domain-containing protein</fullName>
    </recommendedName>
</protein>
<keyword evidence="1" id="KW-0812">Transmembrane</keyword>
<organism evidence="3 4">
    <name type="scientific">Haladaptatus litoreus</name>
    <dbReference type="NCBI Taxonomy" id="553468"/>
    <lineage>
        <taxon>Archaea</taxon>
        <taxon>Methanobacteriati</taxon>
        <taxon>Methanobacteriota</taxon>
        <taxon>Stenosarchaea group</taxon>
        <taxon>Halobacteria</taxon>
        <taxon>Halobacteriales</taxon>
        <taxon>Haladaptataceae</taxon>
        <taxon>Haladaptatus</taxon>
    </lineage>
</organism>
<reference evidence="4" key="1">
    <citation type="submission" date="2017-01" db="EMBL/GenBank/DDBJ databases">
        <authorList>
            <person name="Varghese N."/>
            <person name="Submissions S."/>
        </authorList>
    </citation>
    <scope>NUCLEOTIDE SEQUENCE [LARGE SCALE GENOMIC DNA]</scope>
    <source>
        <strain evidence="4">CGMCC 1.7737</strain>
    </source>
</reference>
<dbReference type="EMBL" id="FTNO01000001">
    <property type="protein sequence ID" value="SIQ99568.1"/>
    <property type="molecule type" value="Genomic_DNA"/>
</dbReference>
<name>A0A1N6XB31_9EURY</name>
<proteinExistence type="predicted"/>
<keyword evidence="4" id="KW-1185">Reference proteome</keyword>
<evidence type="ECO:0000313" key="4">
    <source>
        <dbReference type="Proteomes" id="UP000186914"/>
    </source>
</evidence>
<evidence type="ECO:0000313" key="3">
    <source>
        <dbReference type="EMBL" id="SIQ99568.1"/>
    </source>
</evidence>
<feature type="domain" description="DUF7314" evidence="2">
    <location>
        <begin position="1"/>
        <end position="82"/>
    </location>
</feature>
<keyword evidence="1" id="KW-0472">Membrane</keyword>
<keyword evidence="1" id="KW-1133">Transmembrane helix</keyword>
<dbReference type="InterPro" id="IPR055738">
    <property type="entry name" value="DUF7314"/>
</dbReference>
<feature type="transmembrane region" description="Helical" evidence="1">
    <location>
        <begin position="46"/>
        <end position="73"/>
    </location>
</feature>
<dbReference type="AlphaFoldDB" id="A0A1N6XB31"/>
<feature type="transmembrane region" description="Helical" evidence="1">
    <location>
        <begin position="5"/>
        <end position="26"/>
    </location>
</feature>
<dbReference type="Proteomes" id="UP000186914">
    <property type="component" value="Unassembled WGS sequence"/>
</dbReference>